<feature type="transmembrane region" description="Helical" evidence="2">
    <location>
        <begin position="54"/>
        <end position="71"/>
    </location>
</feature>
<evidence type="ECO:0000256" key="2">
    <source>
        <dbReference type="SAM" id="Phobius"/>
    </source>
</evidence>
<keyword evidence="2" id="KW-1133">Transmembrane helix</keyword>
<dbReference type="Proteomes" id="UP000726737">
    <property type="component" value="Unassembled WGS sequence"/>
</dbReference>
<proteinExistence type="predicted"/>
<dbReference type="OrthoDB" id="2345651at2759"/>
<accession>A0A9P6QE57</accession>
<reference evidence="3" key="1">
    <citation type="journal article" date="2020" name="Fungal Divers.">
        <title>Resolving the Mortierellaceae phylogeny through synthesis of multi-gene phylogenetics and phylogenomics.</title>
        <authorList>
            <person name="Vandepol N."/>
            <person name="Liber J."/>
            <person name="Desiro A."/>
            <person name="Na H."/>
            <person name="Kennedy M."/>
            <person name="Barry K."/>
            <person name="Grigoriev I.V."/>
            <person name="Miller A.N."/>
            <person name="O'Donnell K."/>
            <person name="Stajich J.E."/>
            <person name="Bonito G."/>
        </authorList>
    </citation>
    <scope>NUCLEOTIDE SEQUENCE</scope>
    <source>
        <strain evidence="3">KOD948</strain>
    </source>
</reference>
<evidence type="ECO:0000313" key="3">
    <source>
        <dbReference type="EMBL" id="KAG0265835.1"/>
    </source>
</evidence>
<keyword evidence="2" id="KW-0812">Transmembrane</keyword>
<protein>
    <submittedName>
        <fullName evidence="3">Uncharacterized protein</fullName>
    </submittedName>
</protein>
<organism evidence="3 4">
    <name type="scientific">Mortierella polycephala</name>
    <dbReference type="NCBI Taxonomy" id="41804"/>
    <lineage>
        <taxon>Eukaryota</taxon>
        <taxon>Fungi</taxon>
        <taxon>Fungi incertae sedis</taxon>
        <taxon>Mucoromycota</taxon>
        <taxon>Mortierellomycotina</taxon>
        <taxon>Mortierellomycetes</taxon>
        <taxon>Mortierellales</taxon>
        <taxon>Mortierellaceae</taxon>
        <taxon>Mortierella</taxon>
    </lineage>
</organism>
<dbReference type="AlphaFoldDB" id="A0A9P6QE57"/>
<keyword evidence="4" id="KW-1185">Reference proteome</keyword>
<gene>
    <name evidence="3" type="ORF">BG011_003986</name>
</gene>
<comment type="caution">
    <text evidence="3">The sequence shown here is derived from an EMBL/GenBank/DDBJ whole genome shotgun (WGS) entry which is preliminary data.</text>
</comment>
<sequence>MANKAPKPQKMPKASKTSKAPKQPKNKLFSDTAIYKKTESLMNETKDAKPFEDMSYIVAIILGFFIWRLYVSVTGSHAASADVWSLFVYGSVFILNIWTFFLVMILARTRGDVGVLQIAESDVFRFTALSGLFGAWMAILFAWYRPKDRAFLLKLLAASVFNVFWVVVYIRNYL</sequence>
<name>A0A9P6QE57_9FUNG</name>
<feature type="transmembrane region" description="Helical" evidence="2">
    <location>
        <begin position="126"/>
        <end position="144"/>
    </location>
</feature>
<dbReference type="EMBL" id="JAAAJA010000026">
    <property type="protein sequence ID" value="KAG0265835.1"/>
    <property type="molecule type" value="Genomic_DNA"/>
</dbReference>
<feature type="region of interest" description="Disordered" evidence="1">
    <location>
        <begin position="1"/>
        <end position="26"/>
    </location>
</feature>
<evidence type="ECO:0000313" key="4">
    <source>
        <dbReference type="Proteomes" id="UP000726737"/>
    </source>
</evidence>
<feature type="transmembrane region" description="Helical" evidence="2">
    <location>
        <begin position="151"/>
        <end position="170"/>
    </location>
</feature>
<feature type="transmembrane region" description="Helical" evidence="2">
    <location>
        <begin position="83"/>
        <end position="106"/>
    </location>
</feature>
<keyword evidence="2" id="KW-0472">Membrane</keyword>
<evidence type="ECO:0000256" key="1">
    <source>
        <dbReference type="SAM" id="MobiDB-lite"/>
    </source>
</evidence>